<organism evidence="2 3">
    <name type="scientific">Dendrobium chrysotoxum</name>
    <name type="common">Orchid</name>
    <dbReference type="NCBI Taxonomy" id="161865"/>
    <lineage>
        <taxon>Eukaryota</taxon>
        <taxon>Viridiplantae</taxon>
        <taxon>Streptophyta</taxon>
        <taxon>Embryophyta</taxon>
        <taxon>Tracheophyta</taxon>
        <taxon>Spermatophyta</taxon>
        <taxon>Magnoliopsida</taxon>
        <taxon>Liliopsida</taxon>
        <taxon>Asparagales</taxon>
        <taxon>Orchidaceae</taxon>
        <taxon>Epidendroideae</taxon>
        <taxon>Malaxideae</taxon>
        <taxon>Dendrobiinae</taxon>
        <taxon>Dendrobium</taxon>
    </lineage>
</organism>
<evidence type="ECO:0000313" key="3">
    <source>
        <dbReference type="Proteomes" id="UP000775213"/>
    </source>
</evidence>
<evidence type="ECO:0000313" key="2">
    <source>
        <dbReference type="EMBL" id="KAH0464918.1"/>
    </source>
</evidence>
<dbReference type="InterPro" id="IPR056789">
    <property type="entry name" value="LRR_R13L1-DRL21"/>
</dbReference>
<dbReference type="PANTHER" id="PTHR47186">
    <property type="entry name" value="LEUCINE-RICH REPEAT-CONTAINING PROTEIN 57"/>
    <property type="match status" value="1"/>
</dbReference>
<feature type="domain" description="R13L1/DRL21-like LRR repeat region" evidence="1">
    <location>
        <begin position="82"/>
        <end position="126"/>
    </location>
</feature>
<dbReference type="AlphaFoldDB" id="A0AAV7HBI1"/>
<name>A0AAV7HBI1_DENCH</name>
<comment type="caution">
    <text evidence="2">The sequence shown here is derived from an EMBL/GenBank/DDBJ whole genome shotgun (WGS) entry which is preliminary data.</text>
</comment>
<sequence>MEELPKGIYSLYNLQTLKLSKCFNLKKLPDNLTDLGDLRHLYINGCDKLVSNALDAENAGLSSKHNLHSIMLYWNGVGSLEQFSRWMNDSQQLQNLVKIAIDGCGTCKELPPLGQLSFLNMLHLHNIDEVKHIVSKIIWYDEELQTTLFPSLEVLSMSNMKNLESLWEIEGSSAQVIPHGVKQWSGGVEDVRWWSDEAQGVRQWSGGAQGFRRWFGRVEDVRW</sequence>
<accession>A0AAV7HBI1</accession>
<dbReference type="Proteomes" id="UP000775213">
    <property type="component" value="Unassembled WGS sequence"/>
</dbReference>
<dbReference type="PANTHER" id="PTHR47186:SF13">
    <property type="entry name" value="DISEASE RESISTANCE PROTEIN RGA3"/>
    <property type="match status" value="1"/>
</dbReference>
<protein>
    <recommendedName>
        <fullName evidence="1">R13L1/DRL21-like LRR repeat region domain-containing protein</fullName>
    </recommendedName>
</protein>
<dbReference type="Pfam" id="PF25019">
    <property type="entry name" value="LRR_R13L1-DRL21"/>
    <property type="match status" value="1"/>
</dbReference>
<dbReference type="SUPFAM" id="SSF52058">
    <property type="entry name" value="L domain-like"/>
    <property type="match status" value="1"/>
</dbReference>
<dbReference type="EMBL" id="JAGFBR010000006">
    <property type="protein sequence ID" value="KAH0464918.1"/>
    <property type="molecule type" value="Genomic_DNA"/>
</dbReference>
<dbReference type="InterPro" id="IPR032675">
    <property type="entry name" value="LRR_dom_sf"/>
</dbReference>
<gene>
    <name evidence="2" type="ORF">IEQ34_005021</name>
</gene>
<proteinExistence type="predicted"/>
<keyword evidence="3" id="KW-1185">Reference proteome</keyword>
<dbReference type="Gene3D" id="3.80.10.10">
    <property type="entry name" value="Ribonuclease Inhibitor"/>
    <property type="match status" value="1"/>
</dbReference>
<evidence type="ECO:0000259" key="1">
    <source>
        <dbReference type="Pfam" id="PF25019"/>
    </source>
</evidence>
<reference evidence="2 3" key="1">
    <citation type="journal article" date="2021" name="Hortic Res">
        <title>Chromosome-scale assembly of the Dendrobium chrysotoxum genome enhances the understanding of orchid evolution.</title>
        <authorList>
            <person name="Zhang Y."/>
            <person name="Zhang G.Q."/>
            <person name="Zhang D."/>
            <person name="Liu X.D."/>
            <person name="Xu X.Y."/>
            <person name="Sun W.H."/>
            <person name="Yu X."/>
            <person name="Zhu X."/>
            <person name="Wang Z.W."/>
            <person name="Zhao X."/>
            <person name="Zhong W.Y."/>
            <person name="Chen H."/>
            <person name="Yin W.L."/>
            <person name="Huang T."/>
            <person name="Niu S.C."/>
            <person name="Liu Z.J."/>
        </authorList>
    </citation>
    <scope>NUCLEOTIDE SEQUENCE [LARGE SCALE GENOMIC DNA]</scope>
    <source>
        <strain evidence="2">Lindl</strain>
    </source>
</reference>